<organism evidence="2 3">
    <name type="scientific">Aldrovandia affinis</name>
    <dbReference type="NCBI Taxonomy" id="143900"/>
    <lineage>
        <taxon>Eukaryota</taxon>
        <taxon>Metazoa</taxon>
        <taxon>Chordata</taxon>
        <taxon>Craniata</taxon>
        <taxon>Vertebrata</taxon>
        <taxon>Euteleostomi</taxon>
        <taxon>Actinopterygii</taxon>
        <taxon>Neopterygii</taxon>
        <taxon>Teleostei</taxon>
        <taxon>Notacanthiformes</taxon>
        <taxon>Halosauridae</taxon>
        <taxon>Aldrovandia</taxon>
    </lineage>
</organism>
<feature type="non-terminal residue" evidence="2">
    <location>
        <position position="122"/>
    </location>
</feature>
<evidence type="ECO:0000313" key="3">
    <source>
        <dbReference type="Proteomes" id="UP001221898"/>
    </source>
</evidence>
<feature type="compositionally biased region" description="Basic residues" evidence="1">
    <location>
        <begin position="73"/>
        <end position="83"/>
    </location>
</feature>
<keyword evidence="3" id="KW-1185">Reference proteome</keyword>
<evidence type="ECO:0000313" key="2">
    <source>
        <dbReference type="EMBL" id="KAJ8400525.1"/>
    </source>
</evidence>
<name>A0AAD7SDF5_9TELE</name>
<gene>
    <name evidence="2" type="ORF">AAFF_G00396490</name>
</gene>
<dbReference type="EMBL" id="JAINUG010000076">
    <property type="protein sequence ID" value="KAJ8400525.1"/>
    <property type="molecule type" value="Genomic_DNA"/>
</dbReference>
<proteinExistence type="predicted"/>
<feature type="compositionally biased region" description="Basic and acidic residues" evidence="1">
    <location>
        <begin position="52"/>
        <end position="62"/>
    </location>
</feature>
<sequence length="122" mass="13368">CLQQPTRGGHHCVLRRGSGAGRAGRDVLQQLLPLPAVPGGPERGHGRQPVGAEREAGPRESRSTGPLTPRAQIHTKSRRKTKGKKEEEEKRMCTVLYKKAANPGSHPGMSCRGFYTPWIQIK</sequence>
<accession>A0AAD7SDF5</accession>
<feature type="compositionally biased region" description="Low complexity" evidence="1">
    <location>
        <begin position="27"/>
        <end position="40"/>
    </location>
</feature>
<comment type="caution">
    <text evidence="2">The sequence shown here is derived from an EMBL/GenBank/DDBJ whole genome shotgun (WGS) entry which is preliminary data.</text>
</comment>
<dbReference type="AlphaFoldDB" id="A0AAD7SDF5"/>
<protein>
    <submittedName>
        <fullName evidence="2">Uncharacterized protein</fullName>
    </submittedName>
</protein>
<evidence type="ECO:0000256" key="1">
    <source>
        <dbReference type="SAM" id="MobiDB-lite"/>
    </source>
</evidence>
<reference evidence="2" key="1">
    <citation type="journal article" date="2023" name="Science">
        <title>Genome structures resolve the early diversification of teleost fishes.</title>
        <authorList>
            <person name="Parey E."/>
            <person name="Louis A."/>
            <person name="Montfort J."/>
            <person name="Bouchez O."/>
            <person name="Roques C."/>
            <person name="Iampietro C."/>
            <person name="Lluch J."/>
            <person name="Castinel A."/>
            <person name="Donnadieu C."/>
            <person name="Desvignes T."/>
            <person name="Floi Bucao C."/>
            <person name="Jouanno E."/>
            <person name="Wen M."/>
            <person name="Mejri S."/>
            <person name="Dirks R."/>
            <person name="Jansen H."/>
            <person name="Henkel C."/>
            <person name="Chen W.J."/>
            <person name="Zahm M."/>
            <person name="Cabau C."/>
            <person name="Klopp C."/>
            <person name="Thompson A.W."/>
            <person name="Robinson-Rechavi M."/>
            <person name="Braasch I."/>
            <person name="Lecointre G."/>
            <person name="Bobe J."/>
            <person name="Postlethwait J.H."/>
            <person name="Berthelot C."/>
            <person name="Roest Crollius H."/>
            <person name="Guiguen Y."/>
        </authorList>
    </citation>
    <scope>NUCLEOTIDE SEQUENCE</scope>
    <source>
        <strain evidence="2">NC1722</strain>
    </source>
</reference>
<feature type="region of interest" description="Disordered" evidence="1">
    <location>
        <begin position="1"/>
        <end position="90"/>
    </location>
</feature>
<dbReference type="Proteomes" id="UP001221898">
    <property type="component" value="Unassembled WGS sequence"/>
</dbReference>